<accession>A0A814UBZ6</accession>
<keyword evidence="5" id="KW-0808">Transferase</keyword>
<evidence type="ECO:0000313" key="11">
    <source>
        <dbReference type="EMBL" id="CAF3933863.1"/>
    </source>
</evidence>
<gene>
    <name evidence="10" type="ORF">GPM918_LOCUS22136</name>
    <name evidence="11" type="ORF">SRO942_LOCUS22132</name>
</gene>
<feature type="domain" description="PARP catalytic" evidence="7">
    <location>
        <begin position="1262"/>
        <end position="1454"/>
    </location>
</feature>
<evidence type="ECO:0000259" key="9">
    <source>
        <dbReference type="PROSITE" id="PS51194"/>
    </source>
</evidence>
<dbReference type="Gene3D" id="3.40.50.300">
    <property type="entry name" value="P-loop containing nucleotide triphosphate hydrolases"/>
    <property type="match status" value="2"/>
</dbReference>
<keyword evidence="3" id="KW-0347">Helicase</keyword>
<dbReference type="PROSITE" id="PS51059">
    <property type="entry name" value="PARP_CATALYTIC"/>
    <property type="match status" value="1"/>
</dbReference>
<dbReference type="Pfam" id="PF00271">
    <property type="entry name" value="Helicase_C"/>
    <property type="match status" value="1"/>
</dbReference>
<dbReference type="GO" id="GO:0003950">
    <property type="term" value="F:NAD+ poly-ADP-ribosyltransferase activity"/>
    <property type="evidence" value="ECO:0007669"/>
    <property type="project" value="UniProtKB-UniRule"/>
</dbReference>
<dbReference type="SUPFAM" id="SSF56399">
    <property type="entry name" value="ADP-ribosylation"/>
    <property type="match status" value="1"/>
</dbReference>
<feature type="domain" description="Helicase C-terminal" evidence="9">
    <location>
        <begin position="423"/>
        <end position="597"/>
    </location>
</feature>
<dbReference type="OrthoDB" id="10048139at2759"/>
<reference evidence="10" key="1">
    <citation type="submission" date="2021-02" db="EMBL/GenBank/DDBJ databases">
        <authorList>
            <person name="Nowell W R."/>
        </authorList>
    </citation>
    <scope>NUCLEOTIDE SEQUENCE</scope>
</reference>
<protein>
    <recommendedName>
        <fullName evidence="5">Poly [ADP-ribose] polymerase</fullName>
        <shortName evidence="5">PARP</shortName>
        <ecNumber evidence="5">2.4.2.-</ecNumber>
    </recommendedName>
</protein>
<evidence type="ECO:0000259" key="8">
    <source>
        <dbReference type="PROSITE" id="PS51192"/>
    </source>
</evidence>
<keyword evidence="5" id="KW-0520">NAD</keyword>
<evidence type="ECO:0000256" key="2">
    <source>
        <dbReference type="ARBA" id="ARBA00022801"/>
    </source>
</evidence>
<dbReference type="GO" id="GO:0004386">
    <property type="term" value="F:helicase activity"/>
    <property type="evidence" value="ECO:0007669"/>
    <property type="project" value="UniProtKB-KW"/>
</dbReference>
<keyword evidence="5" id="KW-0328">Glycosyltransferase</keyword>
<feature type="coiled-coil region" evidence="6">
    <location>
        <begin position="32"/>
        <end position="66"/>
    </location>
</feature>
<comment type="caution">
    <text evidence="10">The sequence shown here is derived from an EMBL/GenBank/DDBJ whole genome shotgun (WGS) entry which is preliminary data.</text>
</comment>
<keyword evidence="4" id="KW-0067">ATP-binding</keyword>
<dbReference type="EMBL" id="CAJNOQ010007488">
    <property type="protein sequence ID" value="CAF1170133.1"/>
    <property type="molecule type" value="Genomic_DNA"/>
</dbReference>
<evidence type="ECO:0000313" key="10">
    <source>
        <dbReference type="EMBL" id="CAF1170133.1"/>
    </source>
</evidence>
<dbReference type="SMART" id="SM00487">
    <property type="entry name" value="DEXDc"/>
    <property type="match status" value="1"/>
</dbReference>
<feature type="domain" description="Helicase ATP-binding" evidence="8">
    <location>
        <begin position="225"/>
        <end position="399"/>
    </location>
</feature>
<keyword evidence="1" id="KW-0547">Nucleotide-binding</keyword>
<keyword evidence="6" id="KW-0175">Coiled coil</keyword>
<evidence type="ECO:0000256" key="5">
    <source>
        <dbReference type="RuleBase" id="RU362114"/>
    </source>
</evidence>
<dbReference type="InterPro" id="IPR014001">
    <property type="entry name" value="Helicase_ATP-bd"/>
</dbReference>
<keyword evidence="2" id="KW-0378">Hydrolase</keyword>
<keyword evidence="12" id="KW-1185">Reference proteome</keyword>
<dbReference type="CDD" id="cd18791">
    <property type="entry name" value="SF2_C_RHA"/>
    <property type="match status" value="1"/>
</dbReference>
<dbReference type="InterPro" id="IPR027417">
    <property type="entry name" value="P-loop_NTPase"/>
</dbReference>
<dbReference type="PROSITE" id="PS51194">
    <property type="entry name" value="HELICASE_CTER"/>
    <property type="match status" value="1"/>
</dbReference>
<evidence type="ECO:0000256" key="6">
    <source>
        <dbReference type="SAM" id="Coils"/>
    </source>
</evidence>
<evidence type="ECO:0000313" key="12">
    <source>
        <dbReference type="Proteomes" id="UP000663829"/>
    </source>
</evidence>
<evidence type="ECO:0000256" key="1">
    <source>
        <dbReference type="ARBA" id="ARBA00022741"/>
    </source>
</evidence>
<dbReference type="EC" id="2.4.2.-" evidence="5"/>
<dbReference type="Proteomes" id="UP000663829">
    <property type="component" value="Unassembled WGS sequence"/>
</dbReference>
<dbReference type="GO" id="GO:0016787">
    <property type="term" value="F:hydrolase activity"/>
    <property type="evidence" value="ECO:0007669"/>
    <property type="project" value="UniProtKB-KW"/>
</dbReference>
<evidence type="ECO:0000256" key="4">
    <source>
        <dbReference type="ARBA" id="ARBA00022840"/>
    </source>
</evidence>
<sequence length="1454" mass="166128">MTTNMPADDTKVIIDDNQANMKTSAQFAEIKVVASSGESQELKENLVKLQDENRKMKESLDTERLKIQTKEDHTEREHQTELRIAKSRIDALEAGQAEKDQQWKTIKAQLERTFQGKLEKEEQNLCTALEQITRLGDQLEASKKREATLKQIEQMIQTIKYIGIPTQAMHDFLLPKYDHFVDHLKSSVRNVDEFFINKVPEVKFKEQNGAYEMTLPLFESARELIGMVEANTVTTITTSTGSGKSTLLPALLIAEGYDKVIVTQPRRFPCMSVSERVNSTIKSDINDSPPSLAGWAVSGDDHNRDAQILYLTDGLLKESLLYDEHFITTHTKVKKSVVFFIDEVHERSVNIDLCLALLARLLTVQPSIKAKMKLIISSATLDSSVPRLFRQIADVNLGEFSMPQTKLLHHVSEIPRPKENVLDVVQELYKKRQRHDQILCFVNSVSEVHQCCRLLEDLSSGTIRAYPLVQSQSASDQKFFIEHGSVFFSTTVAETSLTFPSLKYVVDTGMVNIPMYDPESKRTVLQEVRAAESTITQRLGRLGRTRPGEYYSLYDFQVKDKRYPTPHIKLSDLTNIEFSLRRSPIKNGLHYMQQFLPDRPTPEAINATIEDLRRLGVLKVAPNDEFTEHGTSLAKLPDFGSLAMSQAVLAALTRYHCGRDLICLSSILSVLNTASVFKDIPQNIKSPDGDFMTLLNLMNEILLIKQSVPSHQFRLERACETKGWTSIRHILGQALRRYRALEKSFASSTEYCQRAQIQSGDWTMVAKSLLAGYSDNVFVSMKELQGRIHRFARYTNTTDIALLDLQSTLIRPISEAPVTVVLARDIRYSSAIRSTAIISFVGEIKPSWIPYKLKRQIPVSSQEEAHLNSQNIVSLMKSVFFHFIDILRNQRAVVFDDHGGKVLNDELHLREQLVTTKTFNLENKYQQGTAQYDNLSRNLASVMKMTYIFQPMQWRWKAENQVTITINNNPAQQTCEITVKGRDCEHDKVKAEFKSFLSWLERCAVIRHPHAGVLPRLLRPQVRKKYPEIEKKISRITDIDRTMVDLYKSARGTQATRETRMEVVAWIAVCDFHCKLEGGFIRDWIVGNHTPRSPNLLDNPKSWIQWNTNAYGQNIPSINKEVVPSDLDCHLPLSNYFDVEKFQDKLHKFGITCRVFREDWRYILLIDENASTGPFTVDLIEPHVVLTHDRIDLDVNNLSLERNYPREIGMRVDITQTPYSIEMETIIQNIQNRRFQVLRPIDTLVQDRVNKMIHRGWSQFGEALSYTPPPPPKCYTLLVPLPPTSTLYQSLLREMRIISNSIQIVSIEEVKNPLLEDTYEAMKKIIAKECPGSNPNERKLFHGTQGAGISGILESGFDDRFSDATGAWGHGAYFADDPRKSHNYTGPLQPRQTRVMFYSKVVLGKESIKPQPDNTLISAPKSFHSVRGTNFKYCEYIVYRYGQALPYLKITYKA</sequence>
<evidence type="ECO:0000256" key="3">
    <source>
        <dbReference type="ARBA" id="ARBA00022806"/>
    </source>
</evidence>
<dbReference type="EMBL" id="CAJOBC010007487">
    <property type="protein sequence ID" value="CAF3933863.1"/>
    <property type="molecule type" value="Genomic_DNA"/>
</dbReference>
<name>A0A814UBZ6_9BILA</name>
<dbReference type="SUPFAM" id="SSF52540">
    <property type="entry name" value="P-loop containing nucleoside triphosphate hydrolases"/>
    <property type="match status" value="1"/>
</dbReference>
<evidence type="ECO:0000259" key="7">
    <source>
        <dbReference type="PROSITE" id="PS51059"/>
    </source>
</evidence>
<dbReference type="PANTHER" id="PTHR18934:SF91">
    <property type="entry name" value="PRE-MRNA-SPLICING FACTOR ATP-DEPENDENT RNA HELICASE PRP16"/>
    <property type="match status" value="1"/>
</dbReference>
<proteinExistence type="predicted"/>
<dbReference type="InterPro" id="IPR012317">
    <property type="entry name" value="Poly(ADP-ribose)pol_cat_dom"/>
</dbReference>
<dbReference type="Gene3D" id="3.90.228.10">
    <property type="match status" value="1"/>
</dbReference>
<dbReference type="Proteomes" id="UP000681722">
    <property type="component" value="Unassembled WGS sequence"/>
</dbReference>
<dbReference type="PROSITE" id="PS51192">
    <property type="entry name" value="HELICASE_ATP_BIND_1"/>
    <property type="match status" value="1"/>
</dbReference>
<dbReference type="GO" id="GO:0005524">
    <property type="term" value="F:ATP binding"/>
    <property type="evidence" value="ECO:0007669"/>
    <property type="project" value="UniProtKB-KW"/>
</dbReference>
<dbReference type="Pfam" id="PF00644">
    <property type="entry name" value="PARP"/>
    <property type="match status" value="1"/>
</dbReference>
<dbReference type="PANTHER" id="PTHR18934">
    <property type="entry name" value="ATP-DEPENDENT RNA HELICASE"/>
    <property type="match status" value="1"/>
</dbReference>
<organism evidence="10 12">
    <name type="scientific">Didymodactylos carnosus</name>
    <dbReference type="NCBI Taxonomy" id="1234261"/>
    <lineage>
        <taxon>Eukaryota</taxon>
        <taxon>Metazoa</taxon>
        <taxon>Spiralia</taxon>
        <taxon>Gnathifera</taxon>
        <taxon>Rotifera</taxon>
        <taxon>Eurotatoria</taxon>
        <taxon>Bdelloidea</taxon>
        <taxon>Philodinida</taxon>
        <taxon>Philodinidae</taxon>
        <taxon>Didymodactylos</taxon>
    </lineage>
</organism>
<dbReference type="InterPro" id="IPR001650">
    <property type="entry name" value="Helicase_C-like"/>
</dbReference>
<dbReference type="GO" id="GO:0003723">
    <property type="term" value="F:RNA binding"/>
    <property type="evidence" value="ECO:0007669"/>
    <property type="project" value="TreeGrafter"/>
</dbReference>